<accession>A0A2T2WLS4</accession>
<name>A0A2T2WLS4_9FIRM</name>
<dbReference type="GO" id="GO:0080030">
    <property type="term" value="F:methyl indole-3-acetate esterase activity"/>
    <property type="evidence" value="ECO:0007669"/>
    <property type="project" value="TreeGrafter"/>
</dbReference>
<sequence length="228" mass="25163">MVHGQVDGGWAWTPIAEKLRQQGHRAFPVTLTGNGERQHLVSPAITLDTHIQDVMAVLQYERLDQVWLVGHSYGGWVITAVAEQMADRIAHLVYVDAVIPLVDGQCLLDLFDPAFVEQAARALGPDAWQLPLTPDLISADSRYGPALIRPMRDPVALTNPQAAALPRTYIAYTERANNPRDTVALPRIEEAAMARGWRIIRLPGDHFAHVRQPDLLVPVLAQLVAESA</sequence>
<dbReference type="InterPro" id="IPR000073">
    <property type="entry name" value="AB_hydrolase_1"/>
</dbReference>
<evidence type="ECO:0000313" key="2">
    <source>
        <dbReference type="EMBL" id="PSR23191.1"/>
    </source>
</evidence>
<dbReference type="Gene3D" id="3.40.50.1820">
    <property type="entry name" value="alpha/beta hydrolase"/>
    <property type="match status" value="1"/>
</dbReference>
<dbReference type="EMBL" id="PXYV01000007">
    <property type="protein sequence ID" value="PSR23191.1"/>
    <property type="molecule type" value="Genomic_DNA"/>
</dbReference>
<protein>
    <submittedName>
        <fullName evidence="2">Alpha/beta hydrolase</fullName>
    </submittedName>
</protein>
<gene>
    <name evidence="2" type="ORF">C7B45_03580</name>
</gene>
<feature type="domain" description="AB hydrolase-1" evidence="1">
    <location>
        <begin position="1"/>
        <end position="217"/>
    </location>
</feature>
<comment type="caution">
    <text evidence="2">The sequence shown here is derived from an EMBL/GenBank/DDBJ whole genome shotgun (WGS) entry which is preliminary data.</text>
</comment>
<dbReference type="PANTHER" id="PTHR10992">
    <property type="entry name" value="METHYLESTERASE FAMILY MEMBER"/>
    <property type="match status" value="1"/>
</dbReference>
<dbReference type="PANTHER" id="PTHR10992:SF1086">
    <property type="entry name" value="AB HYDROLASE-1 DOMAIN-CONTAINING PROTEIN"/>
    <property type="match status" value="1"/>
</dbReference>
<dbReference type="GO" id="GO:0080032">
    <property type="term" value="F:methyl jasmonate esterase activity"/>
    <property type="evidence" value="ECO:0007669"/>
    <property type="project" value="TreeGrafter"/>
</dbReference>
<dbReference type="Proteomes" id="UP000241848">
    <property type="component" value="Unassembled WGS sequence"/>
</dbReference>
<proteinExistence type="predicted"/>
<dbReference type="AlphaFoldDB" id="A0A2T2WLS4"/>
<dbReference type="InterPro" id="IPR029058">
    <property type="entry name" value="AB_hydrolase_fold"/>
</dbReference>
<organism evidence="2 3">
    <name type="scientific">Sulfobacillus acidophilus</name>
    <dbReference type="NCBI Taxonomy" id="53633"/>
    <lineage>
        <taxon>Bacteria</taxon>
        <taxon>Bacillati</taxon>
        <taxon>Bacillota</taxon>
        <taxon>Clostridia</taxon>
        <taxon>Eubacteriales</taxon>
        <taxon>Clostridiales Family XVII. Incertae Sedis</taxon>
        <taxon>Sulfobacillus</taxon>
    </lineage>
</organism>
<dbReference type="SUPFAM" id="SSF53474">
    <property type="entry name" value="alpha/beta-Hydrolases"/>
    <property type="match status" value="1"/>
</dbReference>
<dbReference type="InterPro" id="IPR045889">
    <property type="entry name" value="MES/HNL"/>
</dbReference>
<evidence type="ECO:0000313" key="3">
    <source>
        <dbReference type="Proteomes" id="UP000241848"/>
    </source>
</evidence>
<evidence type="ECO:0000259" key="1">
    <source>
        <dbReference type="Pfam" id="PF12697"/>
    </source>
</evidence>
<dbReference type="Pfam" id="PF12697">
    <property type="entry name" value="Abhydrolase_6"/>
    <property type="match status" value="1"/>
</dbReference>
<keyword evidence="2" id="KW-0378">Hydrolase</keyword>
<reference evidence="2 3" key="1">
    <citation type="journal article" date="2014" name="BMC Genomics">
        <title>Comparison of environmental and isolate Sulfobacillus genomes reveals diverse carbon, sulfur, nitrogen, and hydrogen metabolisms.</title>
        <authorList>
            <person name="Justice N.B."/>
            <person name="Norman A."/>
            <person name="Brown C.T."/>
            <person name="Singh A."/>
            <person name="Thomas B.C."/>
            <person name="Banfield J.F."/>
        </authorList>
    </citation>
    <scope>NUCLEOTIDE SEQUENCE [LARGE SCALE GENOMIC DNA]</scope>
    <source>
        <strain evidence="2">AMDSBA3</strain>
    </source>
</reference>